<evidence type="ECO:0000256" key="3">
    <source>
        <dbReference type="ARBA" id="ARBA00022676"/>
    </source>
</evidence>
<dbReference type="CDD" id="cd06223">
    <property type="entry name" value="PRTases_typeI"/>
    <property type="match status" value="1"/>
</dbReference>
<keyword evidence="3 7" id="KW-0328">Glycosyltransferase</keyword>
<dbReference type="Gene3D" id="3.40.50.2020">
    <property type="match status" value="1"/>
</dbReference>
<dbReference type="RefSeq" id="WP_188428857.1">
    <property type="nucleotide sequence ID" value="NZ_BMEX01000001.1"/>
</dbReference>
<feature type="binding site" evidence="7">
    <location>
        <position position="149"/>
    </location>
    <ligand>
        <name>orotate</name>
        <dbReference type="ChEBI" id="CHEBI:30839"/>
    </ligand>
</feature>
<comment type="similarity">
    <text evidence="7">Belongs to the purine/pyrimidine phosphoribosyltransferase family. PyrE subfamily.</text>
</comment>
<evidence type="ECO:0000259" key="8">
    <source>
        <dbReference type="Pfam" id="PF00156"/>
    </source>
</evidence>
<evidence type="ECO:0000256" key="2">
    <source>
        <dbReference type="ARBA" id="ARBA00011971"/>
    </source>
</evidence>
<accession>A0ABQ1FY80</accession>
<comment type="function">
    <text evidence="7">Catalyzes the transfer of a ribosyl phosphate group from 5-phosphoribose 1-diphosphate to orotate, leading to the formation of orotidine monophosphate (OMP).</text>
</comment>
<name>A0ABQ1FY80_9BACL</name>
<comment type="catalytic activity">
    <reaction evidence="7">
        <text>orotidine 5'-phosphate + diphosphate = orotate + 5-phospho-alpha-D-ribose 1-diphosphate</text>
        <dbReference type="Rhea" id="RHEA:10380"/>
        <dbReference type="ChEBI" id="CHEBI:30839"/>
        <dbReference type="ChEBI" id="CHEBI:33019"/>
        <dbReference type="ChEBI" id="CHEBI:57538"/>
        <dbReference type="ChEBI" id="CHEBI:58017"/>
        <dbReference type="EC" id="2.4.2.10"/>
    </reaction>
</comment>
<dbReference type="InterPro" id="IPR006273">
    <property type="entry name" value="Orotate_PRibTrfase_bac"/>
</dbReference>
<dbReference type="Pfam" id="PF00156">
    <property type="entry name" value="Pribosyltran"/>
    <property type="match status" value="1"/>
</dbReference>
<evidence type="ECO:0000313" key="9">
    <source>
        <dbReference type="EMBL" id="GGA32843.1"/>
    </source>
</evidence>
<feature type="binding site" evidence="7">
    <location>
        <position position="121"/>
    </location>
    <ligand>
        <name>orotate</name>
        <dbReference type="ChEBI" id="CHEBI:30839"/>
    </ligand>
</feature>
<evidence type="ECO:0000313" key="10">
    <source>
        <dbReference type="Proteomes" id="UP000617979"/>
    </source>
</evidence>
<keyword evidence="6 7" id="KW-0665">Pyrimidine biosynthesis</keyword>
<comment type="subunit">
    <text evidence="7">Homodimer.</text>
</comment>
<dbReference type="Proteomes" id="UP000617979">
    <property type="component" value="Unassembled WGS sequence"/>
</dbReference>
<dbReference type="EMBL" id="BMEX01000001">
    <property type="protein sequence ID" value="GGA32843.1"/>
    <property type="molecule type" value="Genomic_DNA"/>
</dbReference>
<feature type="binding site" evidence="7">
    <location>
        <position position="94"/>
    </location>
    <ligand>
        <name>5-phospho-alpha-D-ribose 1-diphosphate</name>
        <dbReference type="ChEBI" id="CHEBI:58017"/>
        <note>ligand shared between dimeric partners</note>
    </ligand>
</feature>
<evidence type="ECO:0000256" key="4">
    <source>
        <dbReference type="ARBA" id="ARBA00022679"/>
    </source>
</evidence>
<dbReference type="InterPro" id="IPR029057">
    <property type="entry name" value="PRTase-like"/>
</dbReference>
<comment type="pathway">
    <text evidence="1 7">Pyrimidine metabolism; UMP biosynthesis via de novo pathway; UMP from orotate: step 1/2.</text>
</comment>
<evidence type="ECO:0000256" key="6">
    <source>
        <dbReference type="ARBA" id="ARBA00022975"/>
    </source>
</evidence>
<gene>
    <name evidence="7" type="primary">pyrE</name>
    <name evidence="9" type="ORF">GCM10007416_01860</name>
</gene>
<dbReference type="SUPFAM" id="SSF53271">
    <property type="entry name" value="PRTase-like"/>
    <property type="match status" value="1"/>
</dbReference>
<dbReference type="GO" id="GO:0016757">
    <property type="term" value="F:glycosyltransferase activity"/>
    <property type="evidence" value="ECO:0007669"/>
    <property type="project" value="UniProtKB-KW"/>
</dbReference>
<keyword evidence="10" id="KW-1185">Reference proteome</keyword>
<organism evidence="9 10">
    <name type="scientific">Kroppenstedtia guangzhouensis</name>
    <dbReference type="NCBI Taxonomy" id="1274356"/>
    <lineage>
        <taxon>Bacteria</taxon>
        <taxon>Bacillati</taxon>
        <taxon>Bacillota</taxon>
        <taxon>Bacilli</taxon>
        <taxon>Bacillales</taxon>
        <taxon>Thermoactinomycetaceae</taxon>
        <taxon>Kroppenstedtia</taxon>
    </lineage>
</organism>
<keyword evidence="5 7" id="KW-0460">Magnesium</keyword>
<keyword evidence="4 7" id="KW-0808">Transferase</keyword>
<evidence type="ECO:0000256" key="7">
    <source>
        <dbReference type="HAMAP-Rule" id="MF_01208"/>
    </source>
</evidence>
<dbReference type="InterPro" id="IPR000836">
    <property type="entry name" value="PRTase_dom"/>
</dbReference>
<comment type="caution">
    <text evidence="7">Lacks conserved residue(s) required for the propagation of feature annotation.</text>
</comment>
<dbReference type="NCBIfam" id="TIGR01367">
    <property type="entry name" value="pyrE_Therm"/>
    <property type="match status" value="1"/>
</dbReference>
<sequence>MNKRQTWRLEEAMERTGVLKEGHFSLSSGRHSAWYMQCAQLLQHPGEAEAAGTALAELFRGQKVDVVVGPALGGVIIAHETARALGVRCLFAERKEGKMVLRRGFTLHPGERVLLTEDVVTTGGSVGEVADLVEAEGAVMVGIASLVDRSGGRTSFRVPFRSLLQHTIESFDPADCPLCKQGLPVEQPGSRQTEKV</sequence>
<proteinExistence type="inferred from homology"/>
<dbReference type="HAMAP" id="MF_01208">
    <property type="entry name" value="PyrE"/>
    <property type="match status" value="1"/>
</dbReference>
<dbReference type="EC" id="2.4.2.10" evidence="2 7"/>
<evidence type="ECO:0000256" key="1">
    <source>
        <dbReference type="ARBA" id="ARBA00004889"/>
    </source>
</evidence>
<dbReference type="PANTHER" id="PTHR19278">
    <property type="entry name" value="OROTATE PHOSPHORIBOSYLTRANSFERASE"/>
    <property type="match status" value="1"/>
</dbReference>
<comment type="caution">
    <text evidence="9">The sequence shown here is derived from an EMBL/GenBank/DDBJ whole genome shotgun (WGS) entry which is preliminary data.</text>
</comment>
<evidence type="ECO:0000256" key="5">
    <source>
        <dbReference type="ARBA" id="ARBA00022842"/>
    </source>
</evidence>
<dbReference type="PANTHER" id="PTHR19278:SF9">
    <property type="entry name" value="URIDINE 5'-MONOPHOSPHATE SYNTHASE"/>
    <property type="match status" value="1"/>
</dbReference>
<feature type="binding site" description="in other chain" evidence="7">
    <location>
        <begin position="117"/>
        <end position="125"/>
    </location>
    <ligand>
        <name>5-phospho-alpha-D-ribose 1-diphosphate</name>
        <dbReference type="ChEBI" id="CHEBI:58017"/>
        <note>ligand shared between dimeric partners</note>
    </ligand>
</feature>
<protein>
    <recommendedName>
        <fullName evidence="2 7">Orotate phosphoribosyltransferase</fullName>
        <shortName evidence="7">OPRT</shortName>
        <shortName evidence="7">OPRTase</shortName>
        <ecNumber evidence="2 7">2.4.2.10</ecNumber>
    </recommendedName>
</protein>
<comment type="cofactor">
    <cofactor evidence="7">
        <name>Mg(2+)</name>
        <dbReference type="ChEBI" id="CHEBI:18420"/>
    </cofactor>
</comment>
<dbReference type="InterPro" id="IPR023031">
    <property type="entry name" value="OPRT"/>
</dbReference>
<reference evidence="10" key="1">
    <citation type="journal article" date="2019" name="Int. J. Syst. Evol. Microbiol.">
        <title>The Global Catalogue of Microorganisms (GCM) 10K type strain sequencing project: providing services to taxonomists for standard genome sequencing and annotation.</title>
        <authorList>
            <consortium name="The Broad Institute Genomics Platform"/>
            <consortium name="The Broad Institute Genome Sequencing Center for Infectious Disease"/>
            <person name="Wu L."/>
            <person name="Ma J."/>
        </authorList>
    </citation>
    <scope>NUCLEOTIDE SEQUENCE [LARGE SCALE GENOMIC DNA]</scope>
    <source>
        <strain evidence="10">CGMCC 1.12404</strain>
    </source>
</reference>
<feature type="domain" description="Phosphoribosyltransferase" evidence="8">
    <location>
        <begin position="39"/>
        <end position="153"/>
    </location>
</feature>
<feature type="binding site" description="in other chain" evidence="7">
    <location>
        <position position="95"/>
    </location>
    <ligand>
        <name>5-phospho-alpha-D-ribose 1-diphosphate</name>
        <dbReference type="ChEBI" id="CHEBI:58017"/>
        <note>ligand shared between dimeric partners</note>
    </ligand>
</feature>